<sequence>MFNGEFYSLALSEPLVAFHLNGGEMNEDIILTIVTANETVPLGGAKPSDSSNKTF</sequence>
<reference evidence="2" key="1">
    <citation type="submission" date="2017-05" db="EMBL/GenBank/DDBJ databases">
        <authorList>
            <person name="Kirkegaard R."/>
            <person name="Mcilroy J S."/>
        </authorList>
    </citation>
    <scope>NUCLEOTIDE SEQUENCE [LARGE SCALE GENOMIC DNA]</scope>
</reference>
<organism evidence="1 2">
    <name type="scientific">Candidatus Brevifilum fermentans</name>
    <dbReference type="NCBI Taxonomy" id="1986204"/>
    <lineage>
        <taxon>Bacteria</taxon>
        <taxon>Bacillati</taxon>
        <taxon>Chloroflexota</taxon>
        <taxon>Anaerolineae</taxon>
        <taxon>Anaerolineales</taxon>
        <taxon>Anaerolineaceae</taxon>
        <taxon>Candidatus Brevifilum</taxon>
    </lineage>
</organism>
<protein>
    <submittedName>
        <fullName evidence="1">Uncharacterized protein</fullName>
    </submittedName>
</protein>
<name>A0A1Y6K2A5_9CHLR</name>
<evidence type="ECO:0000313" key="1">
    <source>
        <dbReference type="EMBL" id="SMX53791.1"/>
    </source>
</evidence>
<dbReference type="KEGG" id="abat:CFX1CAM_0726"/>
<dbReference type="AlphaFoldDB" id="A0A1Y6K2A5"/>
<dbReference type="EMBL" id="LT859958">
    <property type="protein sequence ID" value="SMX53791.1"/>
    <property type="molecule type" value="Genomic_DNA"/>
</dbReference>
<evidence type="ECO:0000313" key="2">
    <source>
        <dbReference type="Proteomes" id="UP000195514"/>
    </source>
</evidence>
<proteinExistence type="predicted"/>
<accession>A0A1Y6K2A5</accession>
<gene>
    <name evidence="1" type="ORF">CFX1CAM_0726</name>
</gene>
<dbReference type="Proteomes" id="UP000195514">
    <property type="component" value="Chromosome I"/>
</dbReference>
<keyword evidence="2" id="KW-1185">Reference proteome</keyword>